<dbReference type="Gene3D" id="1.20.5.300">
    <property type="match status" value="1"/>
</dbReference>
<sequence>MPPMNTLDTERRIDELEYKLQFQEDMIDSLNQSLIVQQRDLLLMQEKLVMLAKQLEANRQQQNIVEGETPPHY</sequence>
<dbReference type="PANTHER" id="PTHR36508:SF1">
    <property type="entry name" value="PROTEIN SLYX"/>
    <property type="match status" value="1"/>
</dbReference>
<dbReference type="EMBL" id="JBAKAR010000001">
    <property type="protein sequence ID" value="MEL0611767.1"/>
    <property type="molecule type" value="Genomic_DNA"/>
</dbReference>
<accession>A0ABU9FZW7</accession>
<organism evidence="1 2">
    <name type="scientific">Marinomonas arenicola</name>
    <dbReference type="NCBI Taxonomy" id="569601"/>
    <lineage>
        <taxon>Bacteria</taxon>
        <taxon>Pseudomonadati</taxon>
        <taxon>Pseudomonadota</taxon>
        <taxon>Gammaproteobacteria</taxon>
        <taxon>Oceanospirillales</taxon>
        <taxon>Oceanospirillaceae</taxon>
        <taxon>Marinomonas</taxon>
    </lineage>
</organism>
<comment type="caution">
    <text evidence="1">The sequence shown here is derived from an EMBL/GenBank/DDBJ whole genome shotgun (WGS) entry which is preliminary data.</text>
</comment>
<protein>
    <submittedName>
        <fullName evidence="1">SlyX family protein</fullName>
    </submittedName>
</protein>
<dbReference type="InterPro" id="IPR007236">
    <property type="entry name" value="SlyX"/>
</dbReference>
<name>A0ABU9FZW7_9GAMM</name>
<gene>
    <name evidence="1" type="ORF">V6242_01315</name>
</gene>
<evidence type="ECO:0000313" key="2">
    <source>
        <dbReference type="Proteomes" id="UP001379949"/>
    </source>
</evidence>
<proteinExistence type="predicted"/>
<evidence type="ECO:0000313" key="1">
    <source>
        <dbReference type="EMBL" id="MEL0611767.1"/>
    </source>
</evidence>
<dbReference type="Proteomes" id="UP001379949">
    <property type="component" value="Unassembled WGS sequence"/>
</dbReference>
<reference evidence="1 2" key="1">
    <citation type="submission" date="2024-02" db="EMBL/GenBank/DDBJ databases">
        <title>Bacteria isolated from the canopy kelp, Nereocystis luetkeana.</title>
        <authorList>
            <person name="Pfister C.A."/>
            <person name="Younker I.T."/>
            <person name="Light S.H."/>
        </authorList>
    </citation>
    <scope>NUCLEOTIDE SEQUENCE [LARGE SCALE GENOMIC DNA]</scope>
    <source>
        <strain evidence="1 2">TI.4.07</strain>
    </source>
</reference>
<dbReference type="RefSeq" id="WP_243711900.1">
    <property type="nucleotide sequence ID" value="NZ_BAAAFB010000003.1"/>
</dbReference>
<dbReference type="Pfam" id="PF04102">
    <property type="entry name" value="SlyX"/>
    <property type="match status" value="1"/>
</dbReference>
<dbReference type="PANTHER" id="PTHR36508">
    <property type="entry name" value="PROTEIN SLYX"/>
    <property type="match status" value="1"/>
</dbReference>
<keyword evidence="2" id="KW-1185">Reference proteome</keyword>